<dbReference type="GO" id="GO:0005886">
    <property type="term" value="C:plasma membrane"/>
    <property type="evidence" value="ECO:0007669"/>
    <property type="project" value="TreeGrafter"/>
</dbReference>
<keyword evidence="5 14" id="KW-1133">Transmembrane helix</keyword>
<evidence type="ECO:0000313" key="16">
    <source>
        <dbReference type="EMBL" id="CAJ1934200.1"/>
    </source>
</evidence>
<dbReference type="GO" id="GO:0015386">
    <property type="term" value="F:potassium:proton antiporter activity"/>
    <property type="evidence" value="ECO:0007669"/>
    <property type="project" value="TreeGrafter"/>
</dbReference>
<evidence type="ECO:0000256" key="2">
    <source>
        <dbReference type="ARBA" id="ARBA00022448"/>
    </source>
</evidence>
<keyword evidence="8" id="KW-0406">Ion transport</keyword>
<dbReference type="InterPro" id="IPR006153">
    <property type="entry name" value="Cation/H_exchanger_TM"/>
</dbReference>
<feature type="transmembrane region" description="Helical" evidence="14">
    <location>
        <begin position="428"/>
        <end position="449"/>
    </location>
</feature>
<dbReference type="EMBL" id="CAKOGP040000335">
    <property type="protein sequence ID" value="CAJ1934200.1"/>
    <property type="molecule type" value="Genomic_DNA"/>
</dbReference>
<keyword evidence="9 14" id="KW-0472">Membrane</keyword>
<sequence>MGEYNISVFLVFFISLLAIVLVMSKFRVERPLLASLLPEAAMVLAVGMLASFFIHLILDHRRPSNADDDQYQNDDLGALLSFSPEIFFIALLPPIIFNSGLRIGALFVRHITPIVLIATVGTTVNAVCVGMLLFLVHKLGLVSNDFNPSLAELMAFGALISSTDPVSTLAVFQAKRVNPQLFYLVFGESVLNDALAIVLFESFARTVAQQKNFATIALGLVDFVVDLVLNSVGSLCLGYAAGLGTAYLFKKIDMRHHRLLEISLYLVLMYVPFLLAEILHLSGIVTILFTGMAANRYVVPNLSPITRSNSDMLFRLLSHLAETSIFLELGLSVFGIIGHWNWSFIGWSLLILLIARAVNIYPIVFFFNRYILRDEKDSLLEQEVAGSSGLHWGNNEHQTPQFVRTQSDLTEVTATPLRRKDLKIRPNVAGFMWFSGLRGAVSYACVRTFPDTLGHQKDFTMTTMAIVLITVYLLGGTTELALKIFKIDTDVDEHTYMRETLREPIVSSRIRNFERNRIKQLVIRDYRGDEGLKDESALEHRLQDSSKSFTRAEATLSDEASFVTQDSLFDYGAQLSNRSI</sequence>
<feature type="domain" description="Cation/H+ exchanger transmembrane" evidence="15">
    <location>
        <begin position="19"/>
        <end position="481"/>
    </location>
</feature>
<evidence type="ECO:0000256" key="10">
    <source>
        <dbReference type="ARBA" id="ARBA00023201"/>
    </source>
</evidence>
<dbReference type="GO" id="GO:0051453">
    <property type="term" value="P:regulation of intracellular pH"/>
    <property type="evidence" value="ECO:0007669"/>
    <property type="project" value="TreeGrafter"/>
</dbReference>
<evidence type="ECO:0000259" key="15">
    <source>
        <dbReference type="Pfam" id="PF00999"/>
    </source>
</evidence>
<dbReference type="PANTHER" id="PTHR10110">
    <property type="entry name" value="SODIUM/HYDROGEN EXCHANGER"/>
    <property type="match status" value="1"/>
</dbReference>
<feature type="transmembrane region" description="Helical" evidence="14">
    <location>
        <begin position="36"/>
        <end position="58"/>
    </location>
</feature>
<dbReference type="GO" id="GO:0015385">
    <property type="term" value="F:sodium:proton antiporter activity"/>
    <property type="evidence" value="ECO:0007669"/>
    <property type="project" value="InterPro"/>
</dbReference>
<keyword evidence="10" id="KW-0739">Sodium transport</keyword>
<dbReference type="GO" id="GO:0098719">
    <property type="term" value="P:sodium ion import across plasma membrane"/>
    <property type="evidence" value="ECO:0007669"/>
    <property type="project" value="TreeGrafter"/>
</dbReference>
<dbReference type="PRINTS" id="PR01084">
    <property type="entry name" value="NAHEXCHNGR"/>
</dbReference>
<feature type="transmembrane region" description="Helical" evidence="14">
    <location>
        <begin position="461"/>
        <end position="482"/>
    </location>
</feature>
<keyword evidence="4 14" id="KW-0812">Transmembrane</keyword>
<dbReference type="InterPro" id="IPR004709">
    <property type="entry name" value="NaH_exchanger"/>
</dbReference>
<evidence type="ECO:0000256" key="11">
    <source>
        <dbReference type="ARBA" id="ARBA00040570"/>
    </source>
</evidence>
<evidence type="ECO:0000256" key="9">
    <source>
        <dbReference type="ARBA" id="ARBA00023136"/>
    </source>
</evidence>
<evidence type="ECO:0000256" key="13">
    <source>
        <dbReference type="ARBA" id="ARBA00042692"/>
    </source>
</evidence>
<evidence type="ECO:0000256" key="3">
    <source>
        <dbReference type="ARBA" id="ARBA00022449"/>
    </source>
</evidence>
<evidence type="ECO:0000256" key="5">
    <source>
        <dbReference type="ARBA" id="ARBA00022989"/>
    </source>
</evidence>
<feature type="transmembrane region" description="Helical" evidence="14">
    <location>
        <begin position="78"/>
        <end position="101"/>
    </location>
</feature>
<evidence type="ECO:0000256" key="14">
    <source>
        <dbReference type="SAM" id="Phobius"/>
    </source>
</evidence>
<dbReference type="Pfam" id="PF00999">
    <property type="entry name" value="Na_H_Exchanger"/>
    <property type="match status" value="1"/>
</dbReference>
<dbReference type="Proteomes" id="UP001295423">
    <property type="component" value="Unassembled WGS sequence"/>
</dbReference>
<evidence type="ECO:0000256" key="1">
    <source>
        <dbReference type="ARBA" id="ARBA00004653"/>
    </source>
</evidence>
<evidence type="ECO:0000256" key="4">
    <source>
        <dbReference type="ARBA" id="ARBA00022692"/>
    </source>
</evidence>
<gene>
    <name evidence="16" type="ORF">CYCCA115_LOCUS3637</name>
</gene>
<feature type="transmembrane region" description="Helical" evidence="14">
    <location>
        <begin position="6"/>
        <end position="24"/>
    </location>
</feature>
<feature type="transmembrane region" description="Helical" evidence="14">
    <location>
        <begin position="181"/>
        <end position="203"/>
    </location>
</feature>
<evidence type="ECO:0000313" key="17">
    <source>
        <dbReference type="Proteomes" id="UP001295423"/>
    </source>
</evidence>
<keyword evidence="2" id="KW-0813">Transport</keyword>
<keyword evidence="6" id="KW-0333">Golgi apparatus</keyword>
<feature type="transmembrane region" description="Helical" evidence="14">
    <location>
        <begin position="344"/>
        <end position="367"/>
    </location>
</feature>
<evidence type="ECO:0000256" key="8">
    <source>
        <dbReference type="ARBA" id="ARBA00023065"/>
    </source>
</evidence>
<feature type="transmembrane region" description="Helical" evidence="14">
    <location>
        <begin position="223"/>
        <end position="247"/>
    </location>
</feature>
<comment type="subcellular location">
    <subcellularLocation>
        <location evidence="1">Golgi apparatus membrane</location>
        <topology evidence="1">Multi-pass membrane protein</topology>
    </subcellularLocation>
</comment>
<comment type="caution">
    <text evidence="16">The sequence shown here is derived from an EMBL/GenBank/DDBJ whole genome shotgun (WGS) entry which is preliminary data.</text>
</comment>
<evidence type="ECO:0000256" key="6">
    <source>
        <dbReference type="ARBA" id="ARBA00023034"/>
    </source>
</evidence>
<dbReference type="GO" id="GO:0000139">
    <property type="term" value="C:Golgi membrane"/>
    <property type="evidence" value="ECO:0007669"/>
    <property type="project" value="UniProtKB-SubCell"/>
</dbReference>
<dbReference type="Gene3D" id="6.10.140.1330">
    <property type="match status" value="1"/>
</dbReference>
<keyword evidence="3" id="KW-0050">Antiport</keyword>
<reference evidence="16" key="1">
    <citation type="submission" date="2023-08" db="EMBL/GenBank/DDBJ databases">
        <authorList>
            <person name="Audoor S."/>
            <person name="Bilcke G."/>
        </authorList>
    </citation>
    <scope>NUCLEOTIDE SEQUENCE</scope>
</reference>
<accession>A0AAD2CII3</accession>
<feature type="transmembrane region" description="Helical" evidence="14">
    <location>
        <begin position="155"/>
        <end position="174"/>
    </location>
</feature>
<evidence type="ECO:0000256" key="12">
    <source>
        <dbReference type="ARBA" id="ARBA00042291"/>
    </source>
</evidence>
<dbReference type="PANTHER" id="PTHR10110:SF191">
    <property type="entry name" value="SODIUM_HYDROGEN EXCHANGER 8"/>
    <property type="match status" value="1"/>
</dbReference>
<organism evidence="16 17">
    <name type="scientific">Cylindrotheca closterium</name>
    <dbReference type="NCBI Taxonomy" id="2856"/>
    <lineage>
        <taxon>Eukaryota</taxon>
        <taxon>Sar</taxon>
        <taxon>Stramenopiles</taxon>
        <taxon>Ochrophyta</taxon>
        <taxon>Bacillariophyta</taxon>
        <taxon>Bacillariophyceae</taxon>
        <taxon>Bacillariophycidae</taxon>
        <taxon>Bacillariales</taxon>
        <taxon>Bacillariaceae</taxon>
        <taxon>Cylindrotheca</taxon>
    </lineage>
</organism>
<keyword evidence="17" id="KW-1185">Reference proteome</keyword>
<dbReference type="InterPro" id="IPR018422">
    <property type="entry name" value="Cation/H_exchanger_CPA1"/>
</dbReference>
<keyword evidence="7" id="KW-0915">Sodium</keyword>
<feature type="transmembrane region" description="Helical" evidence="14">
    <location>
        <begin position="259"/>
        <end position="275"/>
    </location>
</feature>
<protein>
    <recommendedName>
        <fullName evidence="11">Sodium/hydrogen exchanger 8</fullName>
    </recommendedName>
    <alternativeName>
        <fullName evidence="12">Na(+)/H(+) exchanger 8</fullName>
    </alternativeName>
    <alternativeName>
        <fullName evidence="13">Solute carrier family 9 member 8</fullName>
    </alternativeName>
</protein>
<feature type="transmembrane region" description="Helical" evidence="14">
    <location>
        <begin position="113"/>
        <end position="135"/>
    </location>
</feature>
<evidence type="ECO:0000256" key="7">
    <source>
        <dbReference type="ARBA" id="ARBA00023053"/>
    </source>
</evidence>
<dbReference type="AlphaFoldDB" id="A0AAD2CII3"/>
<proteinExistence type="predicted"/>
<name>A0AAD2CII3_9STRA</name>